<dbReference type="EMBL" id="JAXGFO010000092">
    <property type="protein sequence ID" value="MEG3158541.1"/>
    <property type="molecule type" value="Genomic_DNA"/>
</dbReference>
<feature type="compositionally biased region" description="Polar residues" evidence="1">
    <location>
        <begin position="125"/>
        <end position="136"/>
    </location>
</feature>
<protein>
    <submittedName>
        <fullName evidence="4">GspL/Epsl periplasmic domain-containing protein</fullName>
    </submittedName>
</protein>
<evidence type="ECO:0000259" key="3">
    <source>
        <dbReference type="Pfam" id="PF12693"/>
    </source>
</evidence>
<gene>
    <name evidence="4" type="ORF">SNE33_11755</name>
</gene>
<feature type="signal peptide" evidence="2">
    <location>
        <begin position="1"/>
        <end position="20"/>
    </location>
</feature>
<evidence type="ECO:0000313" key="5">
    <source>
        <dbReference type="Proteomes" id="UP001334501"/>
    </source>
</evidence>
<evidence type="ECO:0000256" key="2">
    <source>
        <dbReference type="SAM" id="SignalP"/>
    </source>
</evidence>
<keyword evidence="2" id="KW-0732">Signal</keyword>
<feature type="domain" description="GspL periplasmic" evidence="3">
    <location>
        <begin position="2"/>
        <end position="142"/>
    </location>
</feature>
<proteinExistence type="predicted"/>
<organism evidence="4 5">
    <name type="scientific">Lysobacter zhanggongensis</name>
    <dbReference type="NCBI Taxonomy" id="1774951"/>
    <lineage>
        <taxon>Bacteria</taxon>
        <taxon>Pseudomonadati</taxon>
        <taxon>Pseudomonadota</taxon>
        <taxon>Gammaproteobacteria</taxon>
        <taxon>Lysobacterales</taxon>
        <taxon>Lysobacteraceae</taxon>
        <taxon>Lysobacter</taxon>
    </lineage>
</organism>
<keyword evidence="5" id="KW-1185">Reference proteome</keyword>
<evidence type="ECO:0000313" key="4">
    <source>
        <dbReference type="EMBL" id="MEG3158541.1"/>
    </source>
</evidence>
<evidence type="ECO:0000256" key="1">
    <source>
        <dbReference type="SAM" id="MobiDB-lite"/>
    </source>
</evidence>
<comment type="caution">
    <text evidence="4">The sequence shown here is derived from an EMBL/GenBank/DDBJ whole genome shotgun (WGS) entry which is preliminary data.</text>
</comment>
<reference evidence="4 5" key="1">
    <citation type="journal article" date="2017" name="Curr. Microbiol.">
        <title>Lysobacter zhanggongensis sp. nov. Isolated from a Pit Mud.</title>
        <authorList>
            <person name="Zhang X.F."/>
            <person name="Wang H.H."/>
            <person name="Sun X.Y."/>
            <person name="Pan C.M."/>
        </authorList>
    </citation>
    <scope>NUCLEOTIDE SEQUENCE [LARGE SCALE GENOMIC DNA]</scope>
    <source>
        <strain evidence="4 5">ZGLJ7-1</strain>
    </source>
</reference>
<feature type="chain" id="PRO_5046787650" evidence="2">
    <location>
        <begin position="21"/>
        <end position="145"/>
    </location>
</feature>
<dbReference type="InterPro" id="IPR025691">
    <property type="entry name" value="GspL_pp_dom"/>
</dbReference>
<name>A0ABU7YU20_9GAMM</name>
<feature type="non-terminal residue" evidence="4">
    <location>
        <position position="1"/>
    </location>
</feature>
<feature type="region of interest" description="Disordered" evidence="1">
    <location>
        <begin position="125"/>
        <end position="145"/>
    </location>
</feature>
<dbReference type="Proteomes" id="UP001334501">
    <property type="component" value="Unassembled WGS sequence"/>
</dbReference>
<sequence>AAVLAALAVASPLLVIGAGAARDHFTANRLQSQAWTEAATVLPAMPASADPRAMVVAHHAQLAAGDAFHQAIAALFTAIDSVDSTELDALSYAGDRVVAEIAHTGNADLDTVRAALADAGLPSEVTGSRTTGNRVHSTIELGAAP</sequence>
<accession>A0ABU7YU20</accession>
<dbReference type="Pfam" id="PF12693">
    <property type="entry name" value="GspL_C"/>
    <property type="match status" value="1"/>
</dbReference>
<dbReference type="RefSeq" id="WP_412700432.1">
    <property type="nucleotide sequence ID" value="NZ_JAXGFO010000092.1"/>
</dbReference>